<keyword evidence="3" id="KW-1185">Reference proteome</keyword>
<dbReference type="AlphaFoldDB" id="A0A5B7CWH7"/>
<sequence length="132" mass="13471">MPEATKVCPTLDGASGVSPPSTQCDSGSVGKGGTSSNYRVLQAGGGRTGLHTHILHLVKGSVTTTTGQYVGQMENSEGHGETEVGTSHTHLGQLVSKSMMYFIPQSSGQISISEGQDLAAVVVVVVVEVAST</sequence>
<dbReference type="Proteomes" id="UP000324222">
    <property type="component" value="Unassembled WGS sequence"/>
</dbReference>
<name>A0A5B7CWH7_PORTR</name>
<evidence type="ECO:0000313" key="2">
    <source>
        <dbReference type="EMBL" id="MPC14187.1"/>
    </source>
</evidence>
<dbReference type="EMBL" id="VSRR010000334">
    <property type="protein sequence ID" value="MPC14187.1"/>
    <property type="molecule type" value="Genomic_DNA"/>
</dbReference>
<feature type="region of interest" description="Disordered" evidence="1">
    <location>
        <begin position="1"/>
        <end position="31"/>
    </location>
</feature>
<reference evidence="2 3" key="1">
    <citation type="submission" date="2019-05" db="EMBL/GenBank/DDBJ databases">
        <title>Another draft genome of Portunus trituberculatus and its Hox gene families provides insights of decapod evolution.</title>
        <authorList>
            <person name="Jeong J.-H."/>
            <person name="Song I."/>
            <person name="Kim S."/>
            <person name="Choi T."/>
            <person name="Kim D."/>
            <person name="Ryu S."/>
            <person name="Kim W."/>
        </authorList>
    </citation>
    <scope>NUCLEOTIDE SEQUENCE [LARGE SCALE GENOMIC DNA]</scope>
    <source>
        <tissue evidence="2">Muscle</tissue>
    </source>
</reference>
<organism evidence="2 3">
    <name type="scientific">Portunus trituberculatus</name>
    <name type="common">Swimming crab</name>
    <name type="synonym">Neptunus trituberculatus</name>
    <dbReference type="NCBI Taxonomy" id="210409"/>
    <lineage>
        <taxon>Eukaryota</taxon>
        <taxon>Metazoa</taxon>
        <taxon>Ecdysozoa</taxon>
        <taxon>Arthropoda</taxon>
        <taxon>Crustacea</taxon>
        <taxon>Multicrustacea</taxon>
        <taxon>Malacostraca</taxon>
        <taxon>Eumalacostraca</taxon>
        <taxon>Eucarida</taxon>
        <taxon>Decapoda</taxon>
        <taxon>Pleocyemata</taxon>
        <taxon>Brachyura</taxon>
        <taxon>Eubrachyura</taxon>
        <taxon>Portunoidea</taxon>
        <taxon>Portunidae</taxon>
        <taxon>Portuninae</taxon>
        <taxon>Portunus</taxon>
    </lineage>
</organism>
<gene>
    <name evidence="2" type="ORF">E2C01_006946</name>
</gene>
<evidence type="ECO:0000256" key="1">
    <source>
        <dbReference type="SAM" id="MobiDB-lite"/>
    </source>
</evidence>
<proteinExistence type="predicted"/>
<comment type="caution">
    <text evidence="2">The sequence shown here is derived from an EMBL/GenBank/DDBJ whole genome shotgun (WGS) entry which is preliminary data.</text>
</comment>
<protein>
    <submittedName>
        <fullName evidence="2">Uncharacterized protein</fullName>
    </submittedName>
</protein>
<accession>A0A5B7CWH7</accession>
<evidence type="ECO:0000313" key="3">
    <source>
        <dbReference type="Proteomes" id="UP000324222"/>
    </source>
</evidence>